<name>A0A8J2KC17_9HEXA</name>
<evidence type="ECO:0000313" key="2">
    <source>
        <dbReference type="Proteomes" id="UP000708208"/>
    </source>
</evidence>
<gene>
    <name evidence="1" type="ORF">AFUS01_LOCUS23240</name>
</gene>
<dbReference type="EMBL" id="CAJVCH010278091">
    <property type="protein sequence ID" value="CAG7734877.1"/>
    <property type="molecule type" value="Genomic_DNA"/>
</dbReference>
<sequence>LRIITVSLKWTIHYLVPCAHVLRDKVSELFNGVDVIAGSCVASKSELRYYAWS</sequence>
<dbReference type="Proteomes" id="UP000708208">
    <property type="component" value="Unassembled WGS sequence"/>
</dbReference>
<reference evidence="1" key="1">
    <citation type="submission" date="2021-06" db="EMBL/GenBank/DDBJ databases">
        <authorList>
            <person name="Hodson N. C."/>
            <person name="Mongue J. A."/>
            <person name="Jaron S. K."/>
        </authorList>
    </citation>
    <scope>NUCLEOTIDE SEQUENCE</scope>
</reference>
<proteinExistence type="predicted"/>
<evidence type="ECO:0000313" key="1">
    <source>
        <dbReference type="EMBL" id="CAG7734877.1"/>
    </source>
</evidence>
<dbReference type="AlphaFoldDB" id="A0A8J2KC17"/>
<comment type="caution">
    <text evidence="1">The sequence shown here is derived from an EMBL/GenBank/DDBJ whole genome shotgun (WGS) entry which is preliminary data.</text>
</comment>
<keyword evidence="2" id="KW-1185">Reference proteome</keyword>
<feature type="non-terminal residue" evidence="1">
    <location>
        <position position="1"/>
    </location>
</feature>
<accession>A0A8J2KC17</accession>
<organism evidence="1 2">
    <name type="scientific">Allacma fusca</name>
    <dbReference type="NCBI Taxonomy" id="39272"/>
    <lineage>
        <taxon>Eukaryota</taxon>
        <taxon>Metazoa</taxon>
        <taxon>Ecdysozoa</taxon>
        <taxon>Arthropoda</taxon>
        <taxon>Hexapoda</taxon>
        <taxon>Collembola</taxon>
        <taxon>Symphypleona</taxon>
        <taxon>Sminthuridae</taxon>
        <taxon>Allacma</taxon>
    </lineage>
</organism>
<protein>
    <submittedName>
        <fullName evidence="1">Uncharacterized protein</fullName>
    </submittedName>
</protein>